<keyword evidence="3" id="KW-1185">Reference proteome</keyword>
<accession>A0A849BFQ9</accession>
<reference evidence="2 3" key="1">
    <citation type="submission" date="2020-05" db="EMBL/GenBank/DDBJ databases">
        <title>MicrobeNet Type strains.</title>
        <authorList>
            <person name="Nicholson A.C."/>
        </authorList>
    </citation>
    <scope>NUCLEOTIDE SEQUENCE [LARGE SCALE GENOMIC DNA]</scope>
    <source>
        <strain evidence="2 3">JCM 14547</strain>
    </source>
</reference>
<dbReference type="EMBL" id="JABEMA010000012">
    <property type="protein sequence ID" value="NNH21910.1"/>
    <property type="molecule type" value="Genomic_DNA"/>
</dbReference>
<evidence type="ECO:0000313" key="3">
    <source>
        <dbReference type="Proteomes" id="UP000555552"/>
    </source>
</evidence>
<dbReference type="Proteomes" id="UP000555552">
    <property type="component" value="Unassembled WGS sequence"/>
</dbReference>
<evidence type="ECO:0000313" key="2">
    <source>
        <dbReference type="EMBL" id="NNH21910.1"/>
    </source>
</evidence>
<gene>
    <name evidence="2" type="ORF">HLB09_02170</name>
</gene>
<proteinExistence type="predicted"/>
<protein>
    <recommendedName>
        <fullName evidence="4">DUF1579 domain-containing protein</fullName>
    </recommendedName>
</protein>
<name>A0A849BFQ9_9ACTN</name>
<dbReference type="RefSeq" id="WP_171201768.1">
    <property type="nucleotide sequence ID" value="NZ_BAAANP010000002.1"/>
</dbReference>
<feature type="region of interest" description="Disordered" evidence="1">
    <location>
        <begin position="1"/>
        <end position="39"/>
    </location>
</feature>
<evidence type="ECO:0000256" key="1">
    <source>
        <dbReference type="SAM" id="MobiDB-lite"/>
    </source>
</evidence>
<sequence>MVEELEAHEEATAEGSATPAQAPEDPLLSAPPTPAPLVGTWEASGEVLGEDGTTVVGAVAGTDVYRWLGPTVVHEVDVEVAGRRTRALEVLEPFDPALGAFPTRAYDDAGGVASSTASVDAAGTWTFRAPGARATLRVADDGAAMSAEWVRETPGGDVPWMRLAWRRTP</sequence>
<organism evidence="2 3">
    <name type="scientific">Pseudokineococcus marinus</name>
    <dbReference type="NCBI Taxonomy" id="351215"/>
    <lineage>
        <taxon>Bacteria</taxon>
        <taxon>Bacillati</taxon>
        <taxon>Actinomycetota</taxon>
        <taxon>Actinomycetes</taxon>
        <taxon>Kineosporiales</taxon>
        <taxon>Kineosporiaceae</taxon>
        <taxon>Pseudokineococcus</taxon>
    </lineage>
</organism>
<comment type="caution">
    <text evidence="2">The sequence shown here is derived from an EMBL/GenBank/DDBJ whole genome shotgun (WGS) entry which is preliminary data.</text>
</comment>
<dbReference type="AlphaFoldDB" id="A0A849BFQ9"/>
<evidence type="ECO:0008006" key="4">
    <source>
        <dbReference type="Google" id="ProtNLM"/>
    </source>
</evidence>